<dbReference type="Gene3D" id="3.40.50.720">
    <property type="entry name" value="NAD(P)-binding Rossmann-like Domain"/>
    <property type="match status" value="1"/>
</dbReference>
<evidence type="ECO:0000256" key="1">
    <source>
        <dbReference type="ARBA" id="ARBA00006484"/>
    </source>
</evidence>
<organism evidence="4 5">
    <name type="scientific">Ignelater luminosus</name>
    <name type="common">Cucubano</name>
    <name type="synonym">Pyrophorus luminosus</name>
    <dbReference type="NCBI Taxonomy" id="2038154"/>
    <lineage>
        <taxon>Eukaryota</taxon>
        <taxon>Metazoa</taxon>
        <taxon>Ecdysozoa</taxon>
        <taxon>Arthropoda</taxon>
        <taxon>Hexapoda</taxon>
        <taxon>Insecta</taxon>
        <taxon>Pterygota</taxon>
        <taxon>Neoptera</taxon>
        <taxon>Endopterygota</taxon>
        <taxon>Coleoptera</taxon>
        <taxon>Polyphaga</taxon>
        <taxon>Elateriformia</taxon>
        <taxon>Elateroidea</taxon>
        <taxon>Elateridae</taxon>
        <taxon>Agrypninae</taxon>
        <taxon>Pyrophorini</taxon>
        <taxon>Ignelater</taxon>
    </lineage>
</organism>
<protein>
    <recommendedName>
        <fullName evidence="6">Dehydrogenase/reductase SDR family member 11</fullName>
    </recommendedName>
</protein>
<dbReference type="PANTHER" id="PTHR43115:SF4">
    <property type="entry name" value="DEHYDROGENASE_REDUCTASE SDR FAMILY MEMBER 11"/>
    <property type="match status" value="1"/>
</dbReference>
<accession>A0A8K0CUX8</accession>
<dbReference type="PRINTS" id="PR00081">
    <property type="entry name" value="GDHRDH"/>
</dbReference>
<evidence type="ECO:0000313" key="4">
    <source>
        <dbReference type="EMBL" id="KAF2894110.1"/>
    </source>
</evidence>
<reference evidence="4" key="1">
    <citation type="submission" date="2019-08" db="EMBL/GenBank/DDBJ databases">
        <title>The genome of the North American firefly Photinus pyralis.</title>
        <authorList>
            <consortium name="Photinus pyralis genome working group"/>
            <person name="Fallon T.R."/>
            <person name="Sander Lower S.E."/>
            <person name="Weng J.-K."/>
        </authorList>
    </citation>
    <scope>NUCLEOTIDE SEQUENCE</scope>
    <source>
        <strain evidence="4">TRF0915ILg1</strain>
        <tissue evidence="4">Whole body</tissue>
    </source>
</reference>
<evidence type="ECO:0000256" key="3">
    <source>
        <dbReference type="RuleBase" id="RU000363"/>
    </source>
</evidence>
<dbReference type="Pfam" id="PF00106">
    <property type="entry name" value="adh_short"/>
    <property type="match status" value="1"/>
</dbReference>
<dbReference type="PRINTS" id="PR00080">
    <property type="entry name" value="SDRFAMILY"/>
</dbReference>
<dbReference type="Proteomes" id="UP000801492">
    <property type="component" value="Unassembled WGS sequence"/>
</dbReference>
<evidence type="ECO:0008006" key="6">
    <source>
        <dbReference type="Google" id="ProtNLM"/>
    </source>
</evidence>
<dbReference type="FunFam" id="3.40.50.720:FF:000047">
    <property type="entry name" value="NADP-dependent L-serine/L-allo-threonine dehydrogenase"/>
    <property type="match status" value="1"/>
</dbReference>
<name>A0A8K0CUX8_IGNLU</name>
<sequence length="245" mass="27039">MDRWFGKVAIVTGASAGIGILISQALVEKGLKVVGLARRVERIEELSKTLSNKPGKLYPIKCDIGVEEEILGVFKWIKDNLGPIHVLINNAGLIKPTNLTDGSTDDWRQIFNINVIGLCICTREAVRVMKEHNIAGHIIHINAICGHYVTPLPEPVMNVYPASKYAVTALTETLRQELRHFKSQIKITSISPGVVRTEFQDNFPGGIKDAVATMPALKPDDIAEAVMYVLSTQPHVQVIYCLFSK</sequence>
<dbReference type="SUPFAM" id="SSF51735">
    <property type="entry name" value="NAD(P)-binding Rossmann-fold domains"/>
    <property type="match status" value="1"/>
</dbReference>
<dbReference type="InterPro" id="IPR002347">
    <property type="entry name" value="SDR_fam"/>
</dbReference>
<evidence type="ECO:0000256" key="2">
    <source>
        <dbReference type="ARBA" id="ARBA00023002"/>
    </source>
</evidence>
<keyword evidence="2" id="KW-0560">Oxidoreductase</keyword>
<keyword evidence="5" id="KW-1185">Reference proteome</keyword>
<dbReference type="PANTHER" id="PTHR43115">
    <property type="entry name" value="DEHYDROGENASE/REDUCTASE SDR FAMILY MEMBER 11"/>
    <property type="match status" value="1"/>
</dbReference>
<proteinExistence type="inferred from homology"/>
<dbReference type="EMBL" id="VTPC01007343">
    <property type="protein sequence ID" value="KAF2894110.1"/>
    <property type="molecule type" value="Genomic_DNA"/>
</dbReference>
<comment type="caution">
    <text evidence="4">The sequence shown here is derived from an EMBL/GenBank/DDBJ whole genome shotgun (WGS) entry which is preliminary data.</text>
</comment>
<evidence type="ECO:0000313" key="5">
    <source>
        <dbReference type="Proteomes" id="UP000801492"/>
    </source>
</evidence>
<dbReference type="GO" id="GO:0016616">
    <property type="term" value="F:oxidoreductase activity, acting on the CH-OH group of donors, NAD or NADP as acceptor"/>
    <property type="evidence" value="ECO:0007669"/>
    <property type="project" value="UniProtKB-ARBA"/>
</dbReference>
<gene>
    <name evidence="4" type="ORF">ILUMI_12064</name>
</gene>
<dbReference type="OrthoDB" id="1933717at2759"/>
<dbReference type="AlphaFoldDB" id="A0A8K0CUX8"/>
<comment type="similarity">
    <text evidence="1 3">Belongs to the short-chain dehydrogenases/reductases (SDR) family.</text>
</comment>
<dbReference type="InterPro" id="IPR036291">
    <property type="entry name" value="NAD(P)-bd_dom_sf"/>
</dbReference>